<sequence>MSETTGPDGFELSADHPRSSEHRKLSLLLEEAPSHIEAVGQLMRGRDLMRLDSVAHLGLMSAALERVSHLRASVDSPRRGYQAARLLDLVCQLAQRELDHDEESMTRLLEHAASSPETAGKFLLAFGRYLKAAGLGREQLPSHPALFEAAQRLLEVLRGRAAADQREIPSYRRLEELLGVDAERLLEPGEVWADALLAELAAMGAAQRKAWRDFVEHCLEASASKPSKRWQARVDAMLDGLGRELASAALERWLPLVAKGRSKPIPPERRSYGIPDDMGYIVEHNQIALRGLAWSASKLPDAGLARALSGLAVACFRQLRGFGARAPKVGNAALWALGNMPSVDAVGQLAVLGARLKGKSEKKQVAKALHAAATREGVSLEEIEELGVPTHDLHEVGRTVVSLGEHRAELEIVDTATVRLRWRDGSGKLRTSAPAAVKREFPEQVKQLRASVKDITALLRARRDRLEISYRSEDRWTYTNWRTRYLDHPLVGSIARRLIWRLRDDGREVDLLWQDGQLRELGGRPQPDWIGENTQVGLWHPLDEDADAIAVWRDLLEHKGITQPFKQAHREVYRPRPEEQASSISTRFAEHILRQHPFHALCQGRGWSNTLRLSVDDAYPPATLSFAKHGLRAEFWIQGIGRYGQDTTEVGTYLYLMSEQLRFHRVDDPGSSAHAVGGDYMQTARPVPFAEVPAFVFSEVLRDVELFVSASSVANDPSWDPSTREGPLAHYWEDCVFGPLLASGRTRRAVVERILPTLSIAERCELRERCLVVRGPDEHAYEIHLGSGNVRDQAGQVLSVSPTRNAQTSSPFLPFEGDATLTGILTKALLLAATPSDALVRA</sequence>
<proteinExistence type="predicted"/>
<reference evidence="4 5" key="1">
    <citation type="submission" date="2014-12" db="EMBL/GenBank/DDBJ databases">
        <title>Genome assembly of Enhygromyxa salina DSM 15201.</title>
        <authorList>
            <person name="Sharma G."/>
            <person name="Subramanian S."/>
        </authorList>
    </citation>
    <scope>NUCLEOTIDE SEQUENCE [LARGE SCALE GENOMIC DNA]</scope>
    <source>
        <strain evidence="4 5">DSM 15201</strain>
    </source>
</reference>
<protein>
    <submittedName>
        <fullName evidence="4">Uncharacterized protein</fullName>
    </submittedName>
</protein>
<dbReference type="InterPro" id="IPR056639">
    <property type="entry name" value="DUF7737"/>
</dbReference>
<dbReference type="Pfam" id="PF13569">
    <property type="entry name" value="DUF4132"/>
    <property type="match status" value="1"/>
</dbReference>
<feature type="region of interest" description="Disordered" evidence="1">
    <location>
        <begin position="1"/>
        <end position="23"/>
    </location>
</feature>
<feature type="compositionally biased region" description="Basic and acidic residues" evidence="1">
    <location>
        <begin position="13"/>
        <end position="23"/>
    </location>
</feature>
<gene>
    <name evidence="4" type="ORF">DB30_05208</name>
</gene>
<evidence type="ECO:0000313" key="5">
    <source>
        <dbReference type="Proteomes" id="UP000031599"/>
    </source>
</evidence>
<accession>A0A0C2D1V3</accession>
<evidence type="ECO:0000313" key="4">
    <source>
        <dbReference type="EMBL" id="KIG15790.1"/>
    </source>
</evidence>
<feature type="domain" description="DUF7737" evidence="3">
    <location>
        <begin position="745"/>
        <end position="833"/>
    </location>
</feature>
<name>A0A0C2D1V3_9BACT</name>
<evidence type="ECO:0000259" key="3">
    <source>
        <dbReference type="Pfam" id="PF24879"/>
    </source>
</evidence>
<dbReference type="Proteomes" id="UP000031599">
    <property type="component" value="Unassembled WGS sequence"/>
</dbReference>
<evidence type="ECO:0000259" key="2">
    <source>
        <dbReference type="Pfam" id="PF13569"/>
    </source>
</evidence>
<organism evidence="4 5">
    <name type="scientific">Enhygromyxa salina</name>
    <dbReference type="NCBI Taxonomy" id="215803"/>
    <lineage>
        <taxon>Bacteria</taxon>
        <taxon>Pseudomonadati</taxon>
        <taxon>Myxococcota</taxon>
        <taxon>Polyangia</taxon>
        <taxon>Nannocystales</taxon>
        <taxon>Nannocystaceae</taxon>
        <taxon>Enhygromyxa</taxon>
    </lineage>
</organism>
<dbReference type="AlphaFoldDB" id="A0A0C2D1V3"/>
<dbReference type="EMBL" id="JMCC02000047">
    <property type="protein sequence ID" value="KIG15790.1"/>
    <property type="molecule type" value="Genomic_DNA"/>
</dbReference>
<comment type="caution">
    <text evidence="4">The sequence shown here is derived from an EMBL/GenBank/DDBJ whole genome shotgun (WGS) entry which is preliminary data.</text>
</comment>
<dbReference type="RefSeq" id="WP_052550861.1">
    <property type="nucleotide sequence ID" value="NZ_JMCC02000047.1"/>
</dbReference>
<dbReference type="Pfam" id="PF24879">
    <property type="entry name" value="DUF7737"/>
    <property type="match status" value="1"/>
</dbReference>
<evidence type="ECO:0000256" key="1">
    <source>
        <dbReference type="SAM" id="MobiDB-lite"/>
    </source>
</evidence>
<feature type="domain" description="DUF4132" evidence="2">
    <location>
        <begin position="427"/>
        <end position="607"/>
    </location>
</feature>
<dbReference type="InterPro" id="IPR025406">
    <property type="entry name" value="DUF4132"/>
</dbReference>